<sequence length="464" mass="50044">MKTNLLSAWMLAGLVFFSGCKKDDPEPTPEPGSSYVVLKGDLSSQTLSADKKYLLEGIVYVRTGQTLTIQPGTVIAGEKKSKGTLVVDRGGKIVAKGTSDKPIVFTSNQAVGDRDRGDWGGLILLGNAKVNIESPTIEGLSSNVTYGGNDDNDSSGELQFVRVEFAGIELTPNNETNGITLGGVGRGTKFENIQVSYGGDDGIEWFGGSVNGKYLVVFGTWDDCFDIDNGFSGNLQFGLGISYPSYADQSDSNGFEWDTDGQNNLERAKTTVTVSNFTILGPSLDGNSFSGNFKYGTDLRRNVAASLYNSVVVGFPTAIRLNQSSVFPNYKAGTGQFANNVYYAKTATIASGSNVTAEEIAKYLKDNDNVVEASTDFQTAAAYQALGLKTDQFFGKRLNTDYPAHPDFSLTTGTLAAGAKFDYARFSEENRANQFDKTVKFRGAFGATDWTKGWTNFDPIKIEY</sequence>
<evidence type="ECO:0000313" key="1">
    <source>
        <dbReference type="EMBL" id="GAA4435947.1"/>
    </source>
</evidence>
<organism evidence="1 2">
    <name type="scientific">Ravibacter arvi</name>
    <dbReference type="NCBI Taxonomy" id="2051041"/>
    <lineage>
        <taxon>Bacteria</taxon>
        <taxon>Pseudomonadati</taxon>
        <taxon>Bacteroidota</taxon>
        <taxon>Cytophagia</taxon>
        <taxon>Cytophagales</taxon>
        <taxon>Spirosomataceae</taxon>
        <taxon>Ravibacter</taxon>
    </lineage>
</organism>
<accession>A0ABP8LUQ8</accession>
<comment type="caution">
    <text evidence="1">The sequence shown here is derived from an EMBL/GenBank/DDBJ whole genome shotgun (WGS) entry which is preliminary data.</text>
</comment>
<dbReference type="EMBL" id="BAABEY010000014">
    <property type="protein sequence ID" value="GAA4435947.1"/>
    <property type="molecule type" value="Genomic_DNA"/>
</dbReference>
<proteinExistence type="predicted"/>
<dbReference type="Proteomes" id="UP001501508">
    <property type="component" value="Unassembled WGS sequence"/>
</dbReference>
<protein>
    <recommendedName>
        <fullName evidence="3">T9SS C-terminal target domain-containing protein</fullName>
    </recommendedName>
</protein>
<dbReference type="PANTHER" id="PTHR41339">
    <property type="entry name" value="LIPL48"/>
    <property type="match status" value="1"/>
</dbReference>
<keyword evidence="2" id="KW-1185">Reference proteome</keyword>
<reference evidence="2" key="1">
    <citation type="journal article" date="2019" name="Int. J. Syst. Evol. Microbiol.">
        <title>The Global Catalogue of Microorganisms (GCM) 10K type strain sequencing project: providing services to taxonomists for standard genome sequencing and annotation.</title>
        <authorList>
            <consortium name="The Broad Institute Genomics Platform"/>
            <consortium name="The Broad Institute Genome Sequencing Center for Infectious Disease"/>
            <person name="Wu L."/>
            <person name="Ma J."/>
        </authorList>
    </citation>
    <scope>NUCLEOTIDE SEQUENCE [LARGE SCALE GENOMIC DNA]</scope>
    <source>
        <strain evidence="2">JCM 31920</strain>
    </source>
</reference>
<gene>
    <name evidence="1" type="ORF">GCM10023091_13210</name>
</gene>
<dbReference type="InterPro" id="IPR011050">
    <property type="entry name" value="Pectin_lyase_fold/virulence"/>
</dbReference>
<dbReference type="PROSITE" id="PS51257">
    <property type="entry name" value="PROKAR_LIPOPROTEIN"/>
    <property type="match status" value="1"/>
</dbReference>
<evidence type="ECO:0000313" key="2">
    <source>
        <dbReference type="Proteomes" id="UP001501508"/>
    </source>
</evidence>
<dbReference type="SUPFAM" id="SSF51126">
    <property type="entry name" value="Pectin lyase-like"/>
    <property type="match status" value="1"/>
</dbReference>
<name>A0ABP8LUQ8_9BACT</name>
<dbReference type="RefSeq" id="WP_345027501.1">
    <property type="nucleotide sequence ID" value="NZ_BAABEY010000014.1"/>
</dbReference>
<dbReference type="PANTHER" id="PTHR41339:SF1">
    <property type="entry name" value="SECRETED PROTEIN"/>
    <property type="match status" value="1"/>
</dbReference>
<evidence type="ECO:0008006" key="3">
    <source>
        <dbReference type="Google" id="ProtNLM"/>
    </source>
</evidence>